<reference evidence="4" key="1">
    <citation type="submission" date="2020-05" db="EMBL/GenBank/DDBJ databases">
        <title>Frigoriglobus tundricola gen. nov., sp. nov., a psychrotolerant cellulolytic planctomycete of the family Gemmataceae with two divergent copies of 16S rRNA gene.</title>
        <authorList>
            <person name="Kulichevskaya I.S."/>
            <person name="Ivanova A.A."/>
            <person name="Naumoff D.G."/>
            <person name="Beletsky A.V."/>
            <person name="Rijpstra W.I.C."/>
            <person name="Sinninghe Damste J.S."/>
            <person name="Mardanov A.V."/>
            <person name="Ravin N.V."/>
            <person name="Dedysh S.N."/>
        </authorList>
    </citation>
    <scope>NUCLEOTIDE SEQUENCE [LARGE SCALE GENOMIC DNA]</scope>
    <source>
        <strain evidence="4">PL17</strain>
    </source>
</reference>
<dbReference type="EMBL" id="CP053452">
    <property type="protein sequence ID" value="QJW93149.1"/>
    <property type="molecule type" value="Genomic_DNA"/>
</dbReference>
<dbReference type="KEGG" id="ftj:FTUN_0654"/>
<organism evidence="3 4">
    <name type="scientific">Frigoriglobus tundricola</name>
    <dbReference type="NCBI Taxonomy" id="2774151"/>
    <lineage>
        <taxon>Bacteria</taxon>
        <taxon>Pseudomonadati</taxon>
        <taxon>Planctomycetota</taxon>
        <taxon>Planctomycetia</taxon>
        <taxon>Gemmatales</taxon>
        <taxon>Gemmataceae</taxon>
        <taxon>Frigoriglobus</taxon>
    </lineage>
</organism>
<keyword evidence="4" id="KW-1185">Reference proteome</keyword>
<accession>A0A6M5YGH5</accession>
<dbReference type="PANTHER" id="PTHR30349">
    <property type="entry name" value="PHAGE INTEGRASE-RELATED"/>
    <property type="match status" value="1"/>
</dbReference>
<dbReference type="InterPro" id="IPR013762">
    <property type="entry name" value="Integrase-like_cat_sf"/>
</dbReference>
<dbReference type="GO" id="GO:0006310">
    <property type="term" value="P:DNA recombination"/>
    <property type="evidence" value="ECO:0007669"/>
    <property type="project" value="UniProtKB-KW"/>
</dbReference>
<dbReference type="SUPFAM" id="SSF56349">
    <property type="entry name" value="DNA breaking-rejoining enzymes"/>
    <property type="match status" value="1"/>
</dbReference>
<evidence type="ECO:0000256" key="2">
    <source>
        <dbReference type="SAM" id="MobiDB-lite"/>
    </source>
</evidence>
<protein>
    <submittedName>
        <fullName evidence="3">Uncharacterized protein</fullName>
    </submittedName>
</protein>
<dbReference type="GO" id="GO:0015074">
    <property type="term" value="P:DNA integration"/>
    <property type="evidence" value="ECO:0007669"/>
    <property type="project" value="InterPro"/>
</dbReference>
<evidence type="ECO:0000313" key="4">
    <source>
        <dbReference type="Proteomes" id="UP000503447"/>
    </source>
</evidence>
<dbReference type="RefSeq" id="WP_171469408.1">
    <property type="nucleotide sequence ID" value="NZ_CP053452.2"/>
</dbReference>
<name>A0A6M5YGH5_9BACT</name>
<dbReference type="InterPro" id="IPR011010">
    <property type="entry name" value="DNA_brk_join_enz"/>
</dbReference>
<dbReference type="GO" id="GO:0003677">
    <property type="term" value="F:DNA binding"/>
    <property type="evidence" value="ECO:0007669"/>
    <property type="project" value="InterPro"/>
</dbReference>
<proteinExistence type="predicted"/>
<gene>
    <name evidence="3" type="ORF">FTUN_0654</name>
</gene>
<evidence type="ECO:0000313" key="3">
    <source>
        <dbReference type="EMBL" id="QJW93149.1"/>
    </source>
</evidence>
<dbReference type="InterPro" id="IPR050090">
    <property type="entry name" value="Tyrosine_recombinase_XerCD"/>
</dbReference>
<dbReference type="Proteomes" id="UP000503447">
    <property type="component" value="Chromosome"/>
</dbReference>
<keyword evidence="1" id="KW-0233">DNA recombination</keyword>
<sequence>MPRPKNEVPVYKHHKSTGLARCWVNGRWVSLGKYGSAESKAEFERILAELRSGVPATSVAVASESLTVDQILLVFLKHANEHYRRADSTPTDQVVEYKRALAPVHKIYGHVPAMEFGPLALKTVRKAYIDAGICRTLINSRIGKVKRVFKWAVSEQLVPVAVYTALATVEGLKEGRTSVRESEPVRPVDPAVVEATLARLNRHVRGLVEFQRLTACRPGEAMSLRQCDIDMTGDVWLYRPPQHKTKHKGKKRTIAIGPKGQELIKGFFTENASDYLFSPSRAAEEYQAARAANRKTPLYPSHVKSNASRRVGANRKRKPRERYGRQSYLTAIERACDRAFPLPADLARKRKDNGRMETPAEWRKRLSADERERVKAWREKHQWFPYQLRHTAATEIRRRHGLESAQVALGHAHAKTSEIYAEKNEGLAAKVAAEIG</sequence>
<feature type="region of interest" description="Disordered" evidence="2">
    <location>
        <begin position="299"/>
        <end position="322"/>
    </location>
</feature>
<dbReference type="Gene3D" id="1.10.443.10">
    <property type="entry name" value="Intergrase catalytic core"/>
    <property type="match status" value="1"/>
</dbReference>
<evidence type="ECO:0000256" key="1">
    <source>
        <dbReference type="ARBA" id="ARBA00023172"/>
    </source>
</evidence>
<dbReference type="PANTHER" id="PTHR30349:SF64">
    <property type="entry name" value="PROPHAGE INTEGRASE INTD-RELATED"/>
    <property type="match status" value="1"/>
</dbReference>
<dbReference type="AlphaFoldDB" id="A0A6M5YGH5"/>